<name>A0A9D1RGU3_9FIRM</name>
<reference evidence="1" key="2">
    <citation type="submission" date="2021-04" db="EMBL/GenBank/DDBJ databases">
        <authorList>
            <person name="Gilroy R."/>
        </authorList>
    </citation>
    <scope>NUCLEOTIDE SEQUENCE</scope>
    <source>
        <strain evidence="1">421</strain>
    </source>
</reference>
<protein>
    <submittedName>
        <fullName evidence="1">Uncharacterized protein</fullName>
    </submittedName>
</protein>
<dbReference type="Gene3D" id="3.90.180.10">
    <property type="entry name" value="Medium-chain alcohol dehydrogenases, catalytic domain"/>
    <property type="match status" value="2"/>
</dbReference>
<proteinExistence type="predicted"/>
<accession>A0A9D1RGU3</accession>
<dbReference type="Proteomes" id="UP000824205">
    <property type="component" value="Unassembled WGS sequence"/>
</dbReference>
<comment type="caution">
    <text evidence="1">The sequence shown here is derived from an EMBL/GenBank/DDBJ whole genome shotgun (WGS) entry which is preliminary data.</text>
</comment>
<dbReference type="AlphaFoldDB" id="A0A9D1RGU3"/>
<gene>
    <name evidence="1" type="ORF">IAA48_07775</name>
</gene>
<evidence type="ECO:0000313" key="2">
    <source>
        <dbReference type="Proteomes" id="UP000824205"/>
    </source>
</evidence>
<dbReference type="InterPro" id="IPR036291">
    <property type="entry name" value="NAD(P)-bd_dom_sf"/>
</dbReference>
<dbReference type="SUPFAM" id="SSF51735">
    <property type="entry name" value="NAD(P)-binding Rossmann-fold domains"/>
    <property type="match status" value="1"/>
</dbReference>
<organism evidence="1 2">
    <name type="scientific">Candidatus Eubacterium faecipullorum</name>
    <dbReference type="NCBI Taxonomy" id="2838571"/>
    <lineage>
        <taxon>Bacteria</taxon>
        <taxon>Bacillati</taxon>
        <taxon>Bacillota</taxon>
        <taxon>Clostridia</taxon>
        <taxon>Eubacteriales</taxon>
        <taxon>Eubacteriaceae</taxon>
        <taxon>Eubacterium</taxon>
    </lineage>
</organism>
<evidence type="ECO:0000313" key="1">
    <source>
        <dbReference type="EMBL" id="HIW86377.1"/>
    </source>
</evidence>
<dbReference type="EMBL" id="DXGE01000034">
    <property type="protein sequence ID" value="HIW86377.1"/>
    <property type="molecule type" value="Genomic_DNA"/>
</dbReference>
<dbReference type="Gene3D" id="3.40.50.720">
    <property type="entry name" value="NAD(P)-binding Rossmann-like Domain"/>
    <property type="match status" value="2"/>
</dbReference>
<reference evidence="1" key="1">
    <citation type="journal article" date="2021" name="PeerJ">
        <title>Extensive microbial diversity within the chicken gut microbiome revealed by metagenomics and culture.</title>
        <authorList>
            <person name="Gilroy R."/>
            <person name="Ravi A."/>
            <person name="Getino M."/>
            <person name="Pursley I."/>
            <person name="Horton D.L."/>
            <person name="Alikhan N.F."/>
            <person name="Baker D."/>
            <person name="Gharbi K."/>
            <person name="Hall N."/>
            <person name="Watson M."/>
            <person name="Adriaenssens E.M."/>
            <person name="Foster-Nyarko E."/>
            <person name="Jarju S."/>
            <person name="Secka A."/>
            <person name="Antonio M."/>
            <person name="Oren A."/>
            <person name="Chaudhuri R.R."/>
            <person name="La Ragione R."/>
            <person name="Hildebrand F."/>
            <person name="Pallen M.J."/>
        </authorList>
    </citation>
    <scope>NUCLEOTIDE SEQUENCE</scope>
    <source>
        <strain evidence="1">421</strain>
    </source>
</reference>
<sequence length="403" mass="44967">MNLKTNATYFVNDEKQPIRYGEINLINPARRRLRNEPEKEGIEAFPVFCGFCGTDLELMKMGRAGALGAKFPKGQSRLINGHEGVVWVPGENRFAIVLIRGGNSFDPTRYTEEESYFEYGCDGADGIFCDKGYFNPDMLLHLPDQYAGIKKMPLSLAKKLVFSDPYACAIFQHERMCDIGVAQNFRVEAAKHNCNETLAKSLAYDSTFERVVVFGLGTTGLFIGDQIRRNHPAAKILFVARSGEESEKARFVRSELKADYLSAAGMEEEKLAKCITERLSGTATVFAGTSGTQTESRLAFAHGVLGCNGIYNSFSLGPKITFDTMPFGFKNHVILASINFTQKHMQQAIEILCGSDFDKLVRLIDKDDLISDPVSAYENKIYCKGAPLKTAVIWNKKYIDREK</sequence>